<keyword evidence="3" id="KW-1185">Reference proteome</keyword>
<dbReference type="Proteomes" id="UP000244855">
    <property type="component" value="Unassembled WGS sequence"/>
</dbReference>
<proteinExistence type="predicted"/>
<reference evidence="2 3" key="1">
    <citation type="journal article" date="2018" name="Sci. Rep.">
        <title>Comparative genomics provides insights into the lifestyle and reveals functional heterogeneity of dark septate endophytic fungi.</title>
        <authorList>
            <person name="Knapp D.G."/>
            <person name="Nemeth J.B."/>
            <person name="Barry K."/>
            <person name="Hainaut M."/>
            <person name="Henrissat B."/>
            <person name="Johnson J."/>
            <person name="Kuo A."/>
            <person name="Lim J.H.P."/>
            <person name="Lipzen A."/>
            <person name="Nolan M."/>
            <person name="Ohm R.A."/>
            <person name="Tamas L."/>
            <person name="Grigoriev I.V."/>
            <person name="Spatafora J.W."/>
            <person name="Nagy L.G."/>
            <person name="Kovacs G.M."/>
        </authorList>
    </citation>
    <scope>NUCLEOTIDE SEQUENCE [LARGE SCALE GENOMIC DNA]</scope>
    <source>
        <strain evidence="2 3">DSE2036</strain>
    </source>
</reference>
<dbReference type="Pfam" id="PF06985">
    <property type="entry name" value="HET"/>
    <property type="match status" value="1"/>
</dbReference>
<accession>A0A2V1DZK7</accession>
<dbReference type="OrthoDB" id="5362512at2759"/>
<dbReference type="EMBL" id="KZ805344">
    <property type="protein sequence ID" value="PVI02330.1"/>
    <property type="molecule type" value="Genomic_DNA"/>
</dbReference>
<gene>
    <name evidence="2" type="ORF">DM02DRAFT_468245</name>
</gene>
<dbReference type="InterPro" id="IPR010730">
    <property type="entry name" value="HET"/>
</dbReference>
<evidence type="ECO:0000313" key="3">
    <source>
        <dbReference type="Proteomes" id="UP000244855"/>
    </source>
</evidence>
<protein>
    <submittedName>
        <fullName evidence="2">HET-domain-containing protein</fullName>
    </submittedName>
</protein>
<evidence type="ECO:0000259" key="1">
    <source>
        <dbReference type="Pfam" id="PF06985"/>
    </source>
</evidence>
<dbReference type="PANTHER" id="PTHR33112">
    <property type="entry name" value="DOMAIN PROTEIN, PUTATIVE-RELATED"/>
    <property type="match status" value="1"/>
</dbReference>
<feature type="non-terminal residue" evidence="2">
    <location>
        <position position="279"/>
    </location>
</feature>
<feature type="domain" description="Heterokaryon incompatibility" evidence="1">
    <location>
        <begin position="15"/>
        <end position="164"/>
    </location>
</feature>
<feature type="non-terminal residue" evidence="2">
    <location>
        <position position="1"/>
    </location>
</feature>
<name>A0A2V1DZK7_9PLEO</name>
<organism evidence="2 3">
    <name type="scientific">Periconia macrospinosa</name>
    <dbReference type="NCBI Taxonomy" id="97972"/>
    <lineage>
        <taxon>Eukaryota</taxon>
        <taxon>Fungi</taxon>
        <taxon>Dikarya</taxon>
        <taxon>Ascomycota</taxon>
        <taxon>Pezizomycotina</taxon>
        <taxon>Dothideomycetes</taxon>
        <taxon>Pleosporomycetidae</taxon>
        <taxon>Pleosporales</taxon>
        <taxon>Massarineae</taxon>
        <taxon>Periconiaceae</taxon>
        <taxon>Periconia</taxon>
    </lineage>
</organism>
<evidence type="ECO:0000313" key="2">
    <source>
        <dbReference type="EMBL" id="PVI02330.1"/>
    </source>
</evidence>
<sequence length="279" mass="32485">SNPRIIEPEDTVGYYIALSYRWSAVSEQFSSTRDNISDLKRFLPLWLLPKTIQDAVVFCRELGYRYLWVDCLCIIQDDGDDWKEAVNKMASIFENSHLTISALQSKDSNAGLFHYRKYQDLSSSICLRLRNGQLLTLRLNNGQAELRHDISNSPMRNRGWIFQEKLLSPANIHFGKHALHWECRTCTISEAFTNFEIPAESILKNIMSEIQRPGCSLYPNGHFIVWYMLMMDYSSKLLTFETDRLPAIRGLANRFRKMFSTTFVAGLWLEDLHRGLLWN</sequence>
<dbReference type="AlphaFoldDB" id="A0A2V1DZK7"/>
<dbReference type="PANTHER" id="PTHR33112:SF9">
    <property type="entry name" value="HETEROKARYON INCOMPATIBILITY DOMAIN-CONTAINING PROTEIN"/>
    <property type="match status" value="1"/>
</dbReference>